<sequence length="66" mass="7556">MKALHRHTRGMRVRLTCQLCGKRIPPVARQHRDPFCSRVCAETTYGTQSRRLPARMVIGGLHVRTS</sequence>
<reference evidence="1 2" key="1">
    <citation type="journal article" date="2019" name="Nat. Microbiol.">
        <title>Mediterranean grassland soil C-N compound turnover is dependent on rainfall and depth, and is mediated by genomically divergent microorganisms.</title>
        <authorList>
            <person name="Diamond S."/>
            <person name="Andeer P.F."/>
            <person name="Li Z."/>
            <person name="Crits-Christoph A."/>
            <person name="Burstein D."/>
            <person name="Anantharaman K."/>
            <person name="Lane K.R."/>
            <person name="Thomas B.C."/>
            <person name="Pan C."/>
            <person name="Northen T.R."/>
            <person name="Banfield J.F."/>
        </authorList>
    </citation>
    <scope>NUCLEOTIDE SEQUENCE [LARGE SCALE GENOMIC DNA]</scope>
    <source>
        <strain evidence="1">NP_4</strain>
    </source>
</reference>
<evidence type="ECO:0000313" key="2">
    <source>
        <dbReference type="Proteomes" id="UP000319353"/>
    </source>
</evidence>
<accession>A0A537L1I8</accession>
<name>A0A537L1I8_9BACT</name>
<organism evidence="1 2">
    <name type="scientific">Candidatus Segetimicrobium genomatis</name>
    <dbReference type="NCBI Taxonomy" id="2569760"/>
    <lineage>
        <taxon>Bacteria</taxon>
        <taxon>Bacillati</taxon>
        <taxon>Candidatus Sysuimicrobiota</taxon>
        <taxon>Candidatus Sysuimicrobiia</taxon>
        <taxon>Candidatus Sysuimicrobiales</taxon>
        <taxon>Candidatus Segetimicrobiaceae</taxon>
        <taxon>Candidatus Segetimicrobium</taxon>
    </lineage>
</organism>
<proteinExistence type="predicted"/>
<dbReference type="AlphaFoldDB" id="A0A537L1I8"/>
<comment type="caution">
    <text evidence="1">The sequence shown here is derived from an EMBL/GenBank/DDBJ whole genome shotgun (WGS) entry which is preliminary data.</text>
</comment>
<gene>
    <name evidence="1" type="ORF">E6H01_07330</name>
</gene>
<dbReference type="Proteomes" id="UP000319353">
    <property type="component" value="Unassembled WGS sequence"/>
</dbReference>
<dbReference type="EMBL" id="VBAL01000090">
    <property type="protein sequence ID" value="TMJ01860.1"/>
    <property type="molecule type" value="Genomic_DNA"/>
</dbReference>
<protein>
    <submittedName>
        <fullName evidence="1">Uncharacterized protein</fullName>
    </submittedName>
</protein>
<evidence type="ECO:0000313" key="1">
    <source>
        <dbReference type="EMBL" id="TMJ01860.1"/>
    </source>
</evidence>